<dbReference type="PROSITE" id="PS00211">
    <property type="entry name" value="ABC_TRANSPORTER_1"/>
    <property type="match status" value="1"/>
</dbReference>
<evidence type="ECO:0000256" key="8">
    <source>
        <dbReference type="SAM" id="Phobius"/>
    </source>
</evidence>
<evidence type="ECO:0000256" key="5">
    <source>
        <dbReference type="ARBA" id="ARBA00022989"/>
    </source>
</evidence>
<feature type="region of interest" description="Disordered" evidence="7">
    <location>
        <begin position="922"/>
        <end position="947"/>
    </location>
</feature>
<dbReference type="CDD" id="cd18583">
    <property type="entry name" value="ABC_6TM_HMT1"/>
    <property type="match status" value="1"/>
</dbReference>
<name>A0A2X0LGA1_9BASI</name>
<feature type="transmembrane region" description="Helical" evidence="8">
    <location>
        <begin position="12"/>
        <end position="33"/>
    </location>
</feature>
<evidence type="ECO:0000256" key="1">
    <source>
        <dbReference type="ARBA" id="ARBA00004141"/>
    </source>
</evidence>
<evidence type="ECO:0000313" key="12">
    <source>
        <dbReference type="Proteomes" id="UP000249723"/>
    </source>
</evidence>
<dbReference type="InterPro" id="IPR003593">
    <property type="entry name" value="AAA+_ATPase"/>
</dbReference>
<feature type="transmembrane region" description="Helical" evidence="8">
    <location>
        <begin position="449"/>
        <end position="471"/>
    </location>
</feature>
<dbReference type="SMART" id="SM00382">
    <property type="entry name" value="AAA"/>
    <property type="match status" value="1"/>
</dbReference>
<evidence type="ECO:0000256" key="7">
    <source>
        <dbReference type="SAM" id="MobiDB-lite"/>
    </source>
</evidence>
<dbReference type="Proteomes" id="UP000249723">
    <property type="component" value="Unassembled WGS sequence"/>
</dbReference>
<dbReference type="AlphaFoldDB" id="A0A2X0LGA1"/>
<evidence type="ECO:0000256" key="3">
    <source>
        <dbReference type="ARBA" id="ARBA00022741"/>
    </source>
</evidence>
<proteinExistence type="predicted"/>
<evidence type="ECO:0000256" key="4">
    <source>
        <dbReference type="ARBA" id="ARBA00022840"/>
    </source>
</evidence>
<feature type="transmembrane region" description="Helical" evidence="8">
    <location>
        <begin position="164"/>
        <end position="184"/>
    </location>
</feature>
<dbReference type="InterPro" id="IPR027417">
    <property type="entry name" value="P-loop_NTPase"/>
</dbReference>
<keyword evidence="3" id="KW-0547">Nucleotide-binding</keyword>
<organism evidence="11 12">
    <name type="scientific">Microbotryum saponariae</name>
    <dbReference type="NCBI Taxonomy" id="289078"/>
    <lineage>
        <taxon>Eukaryota</taxon>
        <taxon>Fungi</taxon>
        <taxon>Dikarya</taxon>
        <taxon>Basidiomycota</taxon>
        <taxon>Pucciniomycotina</taxon>
        <taxon>Microbotryomycetes</taxon>
        <taxon>Microbotryales</taxon>
        <taxon>Microbotryaceae</taxon>
        <taxon>Microbotryum</taxon>
    </lineage>
</organism>
<dbReference type="SUPFAM" id="SSF52540">
    <property type="entry name" value="P-loop containing nucleoside triphosphate hydrolases"/>
    <property type="match status" value="1"/>
</dbReference>
<dbReference type="OrthoDB" id="6500128at2759"/>
<dbReference type="InterPro" id="IPR011527">
    <property type="entry name" value="ABC1_TM_dom"/>
</dbReference>
<gene>
    <name evidence="11" type="ORF">BZ3500_MVSOF-1268-A1-R1_CHR10-1G02565</name>
</gene>
<feature type="region of interest" description="Disordered" evidence="7">
    <location>
        <begin position="265"/>
        <end position="287"/>
    </location>
</feature>
<comment type="subcellular location">
    <subcellularLocation>
        <location evidence="1">Membrane</location>
        <topology evidence="1">Multi-pass membrane protein</topology>
    </subcellularLocation>
</comment>
<feature type="transmembrane region" description="Helical" evidence="8">
    <location>
        <begin position="133"/>
        <end position="152"/>
    </location>
</feature>
<keyword evidence="4" id="KW-0067">ATP-binding</keyword>
<dbReference type="InterPro" id="IPR036640">
    <property type="entry name" value="ABC1_TM_sf"/>
</dbReference>
<evidence type="ECO:0000256" key="6">
    <source>
        <dbReference type="ARBA" id="ARBA00023136"/>
    </source>
</evidence>
<dbReference type="Gene3D" id="1.20.1560.10">
    <property type="entry name" value="ABC transporter type 1, transmembrane domain"/>
    <property type="match status" value="1"/>
</dbReference>
<feature type="compositionally biased region" description="Polar residues" evidence="7">
    <location>
        <begin position="932"/>
        <end position="947"/>
    </location>
</feature>
<keyword evidence="2 8" id="KW-0812">Transmembrane</keyword>
<protein>
    <submittedName>
        <fullName evidence="11">BZ3500_MvSof-1268-A1-R1_Chr10-1g02565 protein</fullName>
    </submittedName>
</protein>
<dbReference type="Pfam" id="PF00005">
    <property type="entry name" value="ABC_tran"/>
    <property type="match status" value="1"/>
</dbReference>
<feature type="transmembrane region" description="Helical" evidence="8">
    <location>
        <begin position="91"/>
        <end position="113"/>
    </location>
</feature>
<reference evidence="12" key="1">
    <citation type="submission" date="2016-10" db="EMBL/GenBank/DDBJ databases">
        <authorList>
            <person name="Jeantristanb JTB J.-T."/>
            <person name="Ricardo R."/>
        </authorList>
    </citation>
    <scope>NUCLEOTIDE SEQUENCE [LARGE SCALE GENOMIC DNA]</scope>
</reference>
<sequence length="947" mass="105198">MGSDMADLLSTLATLRLALPSTLLLLLLGRFAAKGFVALIARIQAQDWVETDTDYGPIDALNRTNARAADGEDEDGIVPVVLVVNTPRRSWIVAFFGLVAATYFADGMAQVIASLITSTFEPSEPLFRQMIPYTVGGLLSYVLCVVAMTLQERARKKQADWGRVYPRALVLVGLTLDAAVAYYFGRIVQQGGRQCLAEHPQRPDNKHFPRLFLVRTDASMRPPATPLPSIHLGILALRLLLLVMLSLLQSSLLYKRSYVPKDGPTTGERTSLLGNGGVANGDSGDYGTIPSKPAYGPLRSSRPPSNRPPDPKSLSILTLFSRVRILFPYLWPSKSLSLQIVSLVCIGLMLFRRVVNVWVPLLLGRVVSDLSAGRPPYLNVGLYTIMSFWQESSSMLYQYLSLPIKQYSEREMSMLSFDCLLNLSLSYHTHRKTGELLRILGRADAINDFFQILIFSFVPVIIDLPVAAVVIGYRYGWGIVSIVTGVSIVFVATSIILAESRTKLYRKLRDESQFMHQIKTDTLFNWETVKIFTAERFESERLRNALRVYQKGSFKVYTLIVLQAWNSLSLMQNGISSVGFLVCSFILSRRIVRGELEVGEFVTFSSFLNQLYTPLNQIATLYRQVMSSLVDTEQLMELLNEKKDIVDRPNALPLVIPPGQGGTIEFDNVKFSYDDKSQTIKGVSFKIQRGQSVALVGPSGSGKSTIMRLVYRFFDVSEGRILVDGVDVRDYSQVTLRNAIGLVPQESILFNETARYNIAYGGGIETTTEQMIEAARSAAIHDRIMSFPDRYETRVGERGQRLSGGEKQRVAIARVLLKNPPSRSKHPLLSYGLGSLLTRSAPLTIVLLLDEATSALDTTNERLIQARLRELSRGRTTLAIAHRLSTIVDCDVIHVLAEGKIVESGSHNELLEQDGVYAELWRKQSESEEGATPSTGPTRSATPTVKT</sequence>
<dbReference type="PROSITE" id="PS50893">
    <property type="entry name" value="ABC_TRANSPORTER_2"/>
    <property type="match status" value="1"/>
</dbReference>
<feature type="domain" description="ABC transporter" evidence="9">
    <location>
        <begin position="664"/>
        <end position="923"/>
    </location>
</feature>
<dbReference type="InterPro" id="IPR003439">
    <property type="entry name" value="ABC_transporter-like_ATP-bd"/>
</dbReference>
<dbReference type="EMBL" id="FMWP01000116">
    <property type="protein sequence ID" value="SDA01293.1"/>
    <property type="molecule type" value="Genomic_DNA"/>
</dbReference>
<keyword evidence="6 8" id="KW-0472">Membrane</keyword>
<dbReference type="GO" id="GO:0005524">
    <property type="term" value="F:ATP binding"/>
    <property type="evidence" value="ECO:0007669"/>
    <property type="project" value="UniProtKB-KW"/>
</dbReference>
<evidence type="ECO:0000313" key="11">
    <source>
        <dbReference type="EMBL" id="SDA01293.1"/>
    </source>
</evidence>
<evidence type="ECO:0000256" key="2">
    <source>
        <dbReference type="ARBA" id="ARBA00022692"/>
    </source>
</evidence>
<dbReference type="PROSITE" id="PS50929">
    <property type="entry name" value="ABC_TM1F"/>
    <property type="match status" value="1"/>
</dbReference>
<dbReference type="PANTHER" id="PTHR24221">
    <property type="entry name" value="ATP-BINDING CASSETTE SUB-FAMILY B"/>
    <property type="match status" value="1"/>
</dbReference>
<evidence type="ECO:0000259" key="10">
    <source>
        <dbReference type="PROSITE" id="PS50929"/>
    </source>
</evidence>
<keyword evidence="5 8" id="KW-1133">Transmembrane helix</keyword>
<feature type="transmembrane region" description="Helical" evidence="8">
    <location>
        <begin position="477"/>
        <end position="498"/>
    </location>
</feature>
<dbReference type="Pfam" id="PF00664">
    <property type="entry name" value="ABC_membrane"/>
    <property type="match status" value="1"/>
</dbReference>
<dbReference type="STRING" id="289078.A0A2X0LGA1"/>
<dbReference type="GO" id="GO:0016020">
    <property type="term" value="C:membrane"/>
    <property type="evidence" value="ECO:0007669"/>
    <property type="project" value="UniProtKB-SubCell"/>
</dbReference>
<keyword evidence="12" id="KW-1185">Reference proteome</keyword>
<feature type="domain" description="ABC transmembrane type-1" evidence="10">
    <location>
        <begin position="343"/>
        <end position="627"/>
    </location>
</feature>
<dbReference type="GO" id="GO:0140359">
    <property type="term" value="F:ABC-type transporter activity"/>
    <property type="evidence" value="ECO:0007669"/>
    <property type="project" value="InterPro"/>
</dbReference>
<dbReference type="GO" id="GO:0016887">
    <property type="term" value="F:ATP hydrolysis activity"/>
    <property type="evidence" value="ECO:0007669"/>
    <property type="project" value="InterPro"/>
</dbReference>
<dbReference type="PANTHER" id="PTHR24221:SF648">
    <property type="entry name" value="ABC-TYPE TRANSPORTER ATR1"/>
    <property type="match status" value="1"/>
</dbReference>
<dbReference type="Gene3D" id="3.40.50.300">
    <property type="entry name" value="P-loop containing nucleotide triphosphate hydrolases"/>
    <property type="match status" value="1"/>
</dbReference>
<dbReference type="InterPro" id="IPR017871">
    <property type="entry name" value="ABC_transporter-like_CS"/>
</dbReference>
<dbReference type="SUPFAM" id="SSF90123">
    <property type="entry name" value="ABC transporter transmembrane region"/>
    <property type="match status" value="1"/>
</dbReference>
<evidence type="ECO:0000259" key="9">
    <source>
        <dbReference type="PROSITE" id="PS50893"/>
    </source>
</evidence>
<accession>A0A2X0LGA1</accession>
<dbReference type="InterPro" id="IPR039421">
    <property type="entry name" value="Type_1_exporter"/>
</dbReference>